<reference evidence="2 3" key="1">
    <citation type="submission" date="2018-03" db="EMBL/GenBank/DDBJ databases">
        <title>Cereibacter changlensis.</title>
        <authorList>
            <person name="Meyer T.E."/>
            <person name="Miller S."/>
            <person name="Lodha T."/>
            <person name="Gandham S."/>
            <person name="Chintalapati S."/>
            <person name="Chintalapati V.R."/>
        </authorList>
    </citation>
    <scope>NUCLEOTIDE SEQUENCE [LARGE SCALE GENOMIC DNA]</scope>
    <source>
        <strain evidence="2 3">JA139</strain>
    </source>
</reference>
<name>A0A2T4JZP6_9RHOB</name>
<evidence type="ECO:0000313" key="3">
    <source>
        <dbReference type="Proteomes" id="UP000241010"/>
    </source>
</evidence>
<dbReference type="AlphaFoldDB" id="A0A2T4JZP6"/>
<keyword evidence="1" id="KW-0732">Signal</keyword>
<dbReference type="EMBL" id="PZKG01000005">
    <property type="protein sequence ID" value="PTE23391.1"/>
    <property type="molecule type" value="Genomic_DNA"/>
</dbReference>
<evidence type="ECO:0008006" key="4">
    <source>
        <dbReference type="Google" id="ProtNLM"/>
    </source>
</evidence>
<feature type="chain" id="PRO_5015710840" description="Autotransporter domain-containing protein" evidence="1">
    <location>
        <begin position="23"/>
        <end position="352"/>
    </location>
</feature>
<dbReference type="OrthoDB" id="7779042at2"/>
<sequence length="352" mass="37733">MRFPSASALALAVLLLGPPAPAAADAFDRARVSQIAPSERLRLFAFGKLLESGRALPGTVAALKQDMVRQGFYYAPGGERLIASQLWAEPVLSHDGNINGGTPKDSFSAGGFTFTADPSITAKAGVVVGVSGGGLARLAWAEGRFVEAAAAAETVWSPEHEIGRSSAQLRLCARNHLAGWSFLDLCQSGAVLERDLGRSHQRQTEATLSTLVESRGGYHELALGLARVETGTGNQEVLSLSLDTVWDRFATTAALSFSSPIPEETAQRLRLSGELHWLALDRRWSLGLWQQRADGGSFLGQPREDRATGVTLATDLRPGLRLEAGLVRNSSTVEFFDYDQVTLGASFSALRW</sequence>
<accession>A0A2T4JZP6</accession>
<comment type="caution">
    <text evidence="2">The sequence shown here is derived from an EMBL/GenBank/DDBJ whole genome shotgun (WGS) entry which is preliminary data.</text>
</comment>
<evidence type="ECO:0000256" key="1">
    <source>
        <dbReference type="SAM" id="SignalP"/>
    </source>
</evidence>
<protein>
    <recommendedName>
        <fullName evidence="4">Autotransporter domain-containing protein</fullName>
    </recommendedName>
</protein>
<proteinExistence type="predicted"/>
<feature type="signal peptide" evidence="1">
    <location>
        <begin position="1"/>
        <end position="22"/>
    </location>
</feature>
<dbReference type="Proteomes" id="UP000241010">
    <property type="component" value="Unassembled WGS sequence"/>
</dbReference>
<keyword evidence="3" id="KW-1185">Reference proteome</keyword>
<gene>
    <name evidence="2" type="ORF">C5F48_02040</name>
</gene>
<organism evidence="2 3">
    <name type="scientific">Cereibacter changlensis JA139</name>
    <dbReference type="NCBI Taxonomy" id="1188249"/>
    <lineage>
        <taxon>Bacteria</taxon>
        <taxon>Pseudomonadati</taxon>
        <taxon>Pseudomonadota</taxon>
        <taxon>Alphaproteobacteria</taxon>
        <taxon>Rhodobacterales</taxon>
        <taxon>Paracoccaceae</taxon>
        <taxon>Cereibacter</taxon>
    </lineage>
</organism>
<evidence type="ECO:0000313" key="2">
    <source>
        <dbReference type="EMBL" id="PTE23391.1"/>
    </source>
</evidence>
<dbReference type="RefSeq" id="WP_107662240.1">
    <property type="nucleotide sequence ID" value="NZ_PZKG01000005.1"/>
</dbReference>